<dbReference type="CDD" id="cd01544">
    <property type="entry name" value="PBP1_GalR"/>
    <property type="match status" value="1"/>
</dbReference>
<dbReference type="PANTHER" id="PTHR30146">
    <property type="entry name" value="LACI-RELATED TRANSCRIPTIONAL REPRESSOR"/>
    <property type="match status" value="1"/>
</dbReference>
<dbReference type="SMART" id="SM00354">
    <property type="entry name" value="HTH_LACI"/>
    <property type="match status" value="1"/>
</dbReference>
<dbReference type="Gene3D" id="3.40.50.2300">
    <property type="match status" value="2"/>
</dbReference>
<evidence type="ECO:0000256" key="1">
    <source>
        <dbReference type="ARBA" id="ARBA00023015"/>
    </source>
</evidence>
<evidence type="ECO:0000259" key="4">
    <source>
        <dbReference type="PROSITE" id="PS50932"/>
    </source>
</evidence>
<dbReference type="Pfam" id="PF13377">
    <property type="entry name" value="Peripla_BP_3"/>
    <property type="match status" value="1"/>
</dbReference>
<dbReference type="AlphaFoldDB" id="A0A2N0Z7V1"/>
<dbReference type="PROSITE" id="PS00356">
    <property type="entry name" value="HTH_LACI_1"/>
    <property type="match status" value="1"/>
</dbReference>
<reference evidence="5 6" key="1">
    <citation type="journal article" date="2003" name="Int. J. Syst. Evol. Microbiol.">
        <title>Bacillus nealsonii sp. nov., isolated from a spacecraft-assembly facility, whose spores are gamma-radiation resistant.</title>
        <authorList>
            <person name="Venkateswaran K."/>
            <person name="Kempf M."/>
            <person name="Chen F."/>
            <person name="Satomi M."/>
            <person name="Nicholson W."/>
            <person name="Kern R."/>
        </authorList>
    </citation>
    <scope>NUCLEOTIDE SEQUENCE [LARGE SCALE GENOMIC DNA]</scope>
    <source>
        <strain evidence="5 6">FO-92</strain>
    </source>
</reference>
<evidence type="ECO:0000256" key="2">
    <source>
        <dbReference type="ARBA" id="ARBA00023125"/>
    </source>
</evidence>
<dbReference type="EMBL" id="PISE01000003">
    <property type="protein sequence ID" value="PKG25589.1"/>
    <property type="molecule type" value="Genomic_DNA"/>
</dbReference>
<dbReference type="Proteomes" id="UP000233375">
    <property type="component" value="Unassembled WGS sequence"/>
</dbReference>
<evidence type="ECO:0000313" key="5">
    <source>
        <dbReference type="EMBL" id="PKG25589.1"/>
    </source>
</evidence>
<protein>
    <submittedName>
        <fullName evidence="5">AraC family transcriptional regulator</fullName>
    </submittedName>
</protein>
<sequence>MTKMKDVANKAGVSNATVSRILNGDITLSVSEETRKKVLETAESLNYKPTRKKANKEETEQKSYNIGLILTVSQEEEIIDPYFLSIRLGVESICRELPLNIARVLIVGKSKFLVEELNALDGVIVIGRVDVVDLQTIFQANHNVVLCDFDSKSGSFDVVISDFEQATEKIIDRLMALEHRNIAYLGGKAIIKTISNSGMQEIKDVRLEAFTRKMQDHDLYNEGNIYIDEWGPNGGYSSIKKMLEQTSKQTPFPTAIITASDPIAIGAMRALHEANIKVPEDVSIFSFDDIEAAAYLYPRLSTVKVHTEEMGKTAAKLLLDRLNGRVVPIKSVLQTDLIERESISRKRN</sequence>
<feature type="domain" description="HTH lacI-type" evidence="4">
    <location>
        <begin position="2"/>
        <end position="49"/>
    </location>
</feature>
<evidence type="ECO:0000256" key="3">
    <source>
        <dbReference type="ARBA" id="ARBA00023163"/>
    </source>
</evidence>
<evidence type="ECO:0000313" key="6">
    <source>
        <dbReference type="Proteomes" id="UP000233375"/>
    </source>
</evidence>
<keyword evidence="3" id="KW-0804">Transcription</keyword>
<dbReference type="InterPro" id="IPR028082">
    <property type="entry name" value="Peripla_BP_I"/>
</dbReference>
<dbReference type="PROSITE" id="PS50932">
    <property type="entry name" value="HTH_LACI_2"/>
    <property type="match status" value="1"/>
</dbReference>
<dbReference type="SUPFAM" id="SSF47413">
    <property type="entry name" value="lambda repressor-like DNA-binding domains"/>
    <property type="match status" value="1"/>
</dbReference>
<keyword evidence="1" id="KW-0805">Transcription regulation</keyword>
<dbReference type="GO" id="GO:0000976">
    <property type="term" value="F:transcription cis-regulatory region binding"/>
    <property type="evidence" value="ECO:0007669"/>
    <property type="project" value="TreeGrafter"/>
</dbReference>
<name>A0A2N0Z7V1_9BACI</name>
<dbReference type="Gene3D" id="1.10.260.40">
    <property type="entry name" value="lambda repressor-like DNA-binding domains"/>
    <property type="match status" value="1"/>
</dbReference>
<dbReference type="GO" id="GO:0003700">
    <property type="term" value="F:DNA-binding transcription factor activity"/>
    <property type="evidence" value="ECO:0007669"/>
    <property type="project" value="TreeGrafter"/>
</dbReference>
<keyword evidence="6" id="KW-1185">Reference proteome</keyword>
<dbReference type="InterPro" id="IPR046335">
    <property type="entry name" value="LacI/GalR-like_sensor"/>
</dbReference>
<dbReference type="CDD" id="cd01392">
    <property type="entry name" value="HTH_LacI"/>
    <property type="match status" value="1"/>
</dbReference>
<dbReference type="SUPFAM" id="SSF53822">
    <property type="entry name" value="Periplasmic binding protein-like I"/>
    <property type="match status" value="1"/>
</dbReference>
<dbReference type="OrthoDB" id="43195at2"/>
<accession>A0A2N0Z7V1</accession>
<dbReference type="PRINTS" id="PR00036">
    <property type="entry name" value="HTHLACI"/>
</dbReference>
<dbReference type="PANTHER" id="PTHR30146:SF149">
    <property type="entry name" value="HTH-TYPE TRANSCRIPTIONAL REGULATOR EBGR"/>
    <property type="match status" value="1"/>
</dbReference>
<dbReference type="InterPro" id="IPR010982">
    <property type="entry name" value="Lambda_DNA-bd_dom_sf"/>
</dbReference>
<dbReference type="InterPro" id="IPR000843">
    <property type="entry name" value="HTH_LacI"/>
</dbReference>
<organism evidence="5 6">
    <name type="scientific">Niallia nealsonii</name>
    <dbReference type="NCBI Taxonomy" id="115979"/>
    <lineage>
        <taxon>Bacteria</taxon>
        <taxon>Bacillati</taxon>
        <taxon>Bacillota</taxon>
        <taxon>Bacilli</taxon>
        <taxon>Bacillales</taxon>
        <taxon>Bacillaceae</taxon>
        <taxon>Niallia</taxon>
    </lineage>
</organism>
<dbReference type="RefSeq" id="WP_101175313.1">
    <property type="nucleotide sequence ID" value="NZ_PISE01000003.1"/>
</dbReference>
<proteinExistence type="predicted"/>
<dbReference type="Pfam" id="PF00356">
    <property type="entry name" value="LacI"/>
    <property type="match status" value="1"/>
</dbReference>
<gene>
    <name evidence="5" type="ORF">CWS01_01730</name>
</gene>
<comment type="caution">
    <text evidence="5">The sequence shown here is derived from an EMBL/GenBank/DDBJ whole genome shotgun (WGS) entry which is preliminary data.</text>
</comment>
<keyword evidence="2" id="KW-0238">DNA-binding</keyword>